<name>A0A645JC50_9ZZZZ</name>
<reference evidence="1" key="1">
    <citation type="submission" date="2019-08" db="EMBL/GenBank/DDBJ databases">
        <authorList>
            <person name="Kucharzyk K."/>
            <person name="Murdoch R.W."/>
            <person name="Higgins S."/>
            <person name="Loffler F."/>
        </authorList>
    </citation>
    <scope>NUCLEOTIDE SEQUENCE</scope>
</reference>
<dbReference type="AlphaFoldDB" id="A0A645JC50"/>
<dbReference type="EMBL" id="VSSQ01137649">
    <property type="protein sequence ID" value="MPN61268.1"/>
    <property type="molecule type" value="Genomic_DNA"/>
</dbReference>
<comment type="caution">
    <text evidence="1">The sequence shown here is derived from an EMBL/GenBank/DDBJ whole genome shotgun (WGS) entry which is preliminary data.</text>
</comment>
<protein>
    <submittedName>
        <fullName evidence="1">Uncharacterized protein</fullName>
    </submittedName>
</protein>
<organism evidence="1">
    <name type="scientific">bioreactor metagenome</name>
    <dbReference type="NCBI Taxonomy" id="1076179"/>
    <lineage>
        <taxon>unclassified sequences</taxon>
        <taxon>metagenomes</taxon>
        <taxon>ecological metagenomes</taxon>
    </lineage>
</organism>
<sequence>MASYSLLPVFSGFLFDLPKGRIGFNPIRLNQSVFRCFWSLNSGWGTVEISDVMTEIRLYEGCLCLRELALPYLVEKQIKSIAIDGNLQRAKYRDGMFSFEDGNTTVHSSITVNY</sequence>
<proteinExistence type="predicted"/>
<gene>
    <name evidence="1" type="ORF">SDC9_209003</name>
</gene>
<accession>A0A645JC50</accession>
<evidence type="ECO:0000313" key="1">
    <source>
        <dbReference type="EMBL" id="MPN61268.1"/>
    </source>
</evidence>